<keyword evidence="2" id="KW-1185">Reference proteome</keyword>
<gene>
    <name evidence="1" type="ORF">RPERSI_LOCUS16398</name>
</gene>
<reference evidence="1" key="1">
    <citation type="submission" date="2021-06" db="EMBL/GenBank/DDBJ databases">
        <authorList>
            <person name="Kallberg Y."/>
            <person name="Tangrot J."/>
            <person name="Rosling A."/>
        </authorList>
    </citation>
    <scope>NUCLEOTIDE SEQUENCE</scope>
    <source>
        <strain evidence="1">MA461A</strain>
    </source>
</reference>
<accession>A0ACA9R036</accession>
<name>A0ACA9R036_9GLOM</name>
<feature type="non-terminal residue" evidence="1">
    <location>
        <position position="1"/>
    </location>
</feature>
<evidence type="ECO:0000313" key="2">
    <source>
        <dbReference type="Proteomes" id="UP000789920"/>
    </source>
</evidence>
<organism evidence="1 2">
    <name type="scientific">Racocetra persica</name>
    <dbReference type="NCBI Taxonomy" id="160502"/>
    <lineage>
        <taxon>Eukaryota</taxon>
        <taxon>Fungi</taxon>
        <taxon>Fungi incertae sedis</taxon>
        <taxon>Mucoromycota</taxon>
        <taxon>Glomeromycotina</taxon>
        <taxon>Glomeromycetes</taxon>
        <taxon>Diversisporales</taxon>
        <taxon>Gigasporaceae</taxon>
        <taxon>Racocetra</taxon>
    </lineage>
</organism>
<evidence type="ECO:0000313" key="1">
    <source>
        <dbReference type="EMBL" id="CAG8770986.1"/>
    </source>
</evidence>
<dbReference type="EMBL" id="CAJVQC010040492">
    <property type="protein sequence ID" value="CAG8770986.1"/>
    <property type="molecule type" value="Genomic_DNA"/>
</dbReference>
<protein>
    <submittedName>
        <fullName evidence="1">33724_t:CDS:1</fullName>
    </submittedName>
</protein>
<sequence length="41" mass="4694">VQAVMYVVIVIQPTILLDDAQLYANYATKKIILIQDVKEKM</sequence>
<proteinExistence type="predicted"/>
<dbReference type="Proteomes" id="UP000789920">
    <property type="component" value="Unassembled WGS sequence"/>
</dbReference>
<comment type="caution">
    <text evidence="1">The sequence shown here is derived from an EMBL/GenBank/DDBJ whole genome shotgun (WGS) entry which is preliminary data.</text>
</comment>